<dbReference type="Pfam" id="PF00296">
    <property type="entry name" value="Bac_luciferase"/>
    <property type="match status" value="2"/>
</dbReference>
<accession>A0ABU2GM28</accession>
<dbReference type="PANTHER" id="PTHR30137">
    <property type="entry name" value="LUCIFERASE-LIKE MONOOXYGENASE"/>
    <property type="match status" value="1"/>
</dbReference>
<dbReference type="SUPFAM" id="SSF51679">
    <property type="entry name" value="Bacterial luciferase-like"/>
    <property type="match status" value="1"/>
</dbReference>
<dbReference type="InterPro" id="IPR011251">
    <property type="entry name" value="Luciferase-like_dom"/>
</dbReference>
<evidence type="ECO:0000313" key="2">
    <source>
        <dbReference type="EMBL" id="MDS1112518.1"/>
    </source>
</evidence>
<dbReference type="InterPro" id="IPR050766">
    <property type="entry name" value="Bact_Lucif_Oxidored"/>
</dbReference>
<dbReference type="PANTHER" id="PTHR30137:SF6">
    <property type="entry name" value="LUCIFERASE-LIKE MONOOXYGENASE"/>
    <property type="match status" value="1"/>
</dbReference>
<evidence type="ECO:0000313" key="3">
    <source>
        <dbReference type="Proteomes" id="UP001265083"/>
    </source>
</evidence>
<evidence type="ECO:0000259" key="1">
    <source>
        <dbReference type="Pfam" id="PF00296"/>
    </source>
</evidence>
<gene>
    <name evidence="2" type="ORF">RD149_01925</name>
</gene>
<proteinExistence type="predicted"/>
<comment type="caution">
    <text evidence="2">The sequence shown here is derived from an EMBL/GenBank/DDBJ whole genome shotgun (WGS) entry which is preliminary data.</text>
</comment>
<protein>
    <submittedName>
        <fullName evidence="2">LLM class flavin-dependent oxidoreductase</fullName>
    </submittedName>
</protein>
<name>A0ABU2GM28_9ACTN</name>
<feature type="domain" description="Luciferase-like" evidence="1">
    <location>
        <begin position="16"/>
        <end position="125"/>
    </location>
</feature>
<dbReference type="RefSeq" id="WP_310949112.1">
    <property type="nucleotide sequence ID" value="NZ_JAVLUS010000001.1"/>
</dbReference>
<feature type="domain" description="Luciferase-like" evidence="1">
    <location>
        <begin position="186"/>
        <end position="340"/>
    </location>
</feature>
<sequence>MSSVAAIPLSVLDLAPVVDGSDTPTAIRRGVELARHAERLGYRRYWLAEHHFVAVASSSTTTLIGLIAAATDSIRVGSAAVQSGLHTPVSIVEAFGTIDALYPGRLDLGLGRSAQRRTEIASGSRPPTTPQPDQIVDGLLIPSPFPVEKLLGSPRVVAAYEASQFEGAQPPDFDDAVGDVIALLDGHFRHGEIPLTAVPGRGADVQVWIFGSSKGQSAQTAGARGLPFVANYHVSPSTVLEAVEAYRSAFRPSAGLAEPYVVVSADVVVAEDDATAQHRASTYGHWVHSIRSGAGAAPYLNPDTAPALDDDQRAIVDDRIRTQFVGSPETVADGLRTLARVTEADELVITSVTHDFDHRLQSHELLARAWGLKGATHD</sequence>
<organism evidence="2 3">
    <name type="scientific">Gordonia westfalica</name>
    <dbReference type="NCBI Taxonomy" id="158898"/>
    <lineage>
        <taxon>Bacteria</taxon>
        <taxon>Bacillati</taxon>
        <taxon>Actinomycetota</taxon>
        <taxon>Actinomycetes</taxon>
        <taxon>Mycobacteriales</taxon>
        <taxon>Gordoniaceae</taxon>
        <taxon>Gordonia</taxon>
    </lineage>
</organism>
<dbReference type="EMBL" id="JAVLUS010000001">
    <property type="protein sequence ID" value="MDS1112518.1"/>
    <property type="molecule type" value="Genomic_DNA"/>
</dbReference>
<reference evidence="2 3" key="1">
    <citation type="submission" date="2023-08" db="EMBL/GenBank/DDBJ databases">
        <title>Bioegradation of LLDPE and BLDPE plastic by marine bacteria from coast plastic debris.</title>
        <authorList>
            <person name="Rong Z."/>
        </authorList>
    </citation>
    <scope>NUCLEOTIDE SEQUENCE [LARGE SCALE GENOMIC DNA]</scope>
    <source>
        <strain evidence="2 3">Z-2</strain>
    </source>
</reference>
<dbReference type="Proteomes" id="UP001265083">
    <property type="component" value="Unassembled WGS sequence"/>
</dbReference>
<keyword evidence="3" id="KW-1185">Reference proteome</keyword>
<dbReference type="InterPro" id="IPR036661">
    <property type="entry name" value="Luciferase-like_sf"/>
</dbReference>
<dbReference type="Gene3D" id="3.20.20.30">
    <property type="entry name" value="Luciferase-like domain"/>
    <property type="match status" value="1"/>
</dbReference>